<name>S5XMX7_PARAH</name>
<feature type="region of interest" description="Disordered" evidence="1">
    <location>
        <begin position="1"/>
        <end position="25"/>
    </location>
</feature>
<dbReference type="KEGG" id="pami:JCM7686_1528"/>
<gene>
    <name evidence="3" type="ORF">JCM7686_1528</name>
</gene>
<evidence type="ECO:0000259" key="2">
    <source>
        <dbReference type="SMART" id="SM00894"/>
    </source>
</evidence>
<dbReference type="HOGENOM" id="CLU_1119323_0_0_5"/>
<evidence type="ECO:0000256" key="1">
    <source>
        <dbReference type="SAM" id="MobiDB-lite"/>
    </source>
</evidence>
<dbReference type="InterPro" id="IPR008613">
    <property type="entry name" value="Excalibur_Ca-bd_domain"/>
</dbReference>
<organism evidence="3 4">
    <name type="scientific">Paracoccus aminophilus JCM 7686</name>
    <dbReference type="NCBI Taxonomy" id="1367847"/>
    <lineage>
        <taxon>Bacteria</taxon>
        <taxon>Pseudomonadati</taxon>
        <taxon>Pseudomonadota</taxon>
        <taxon>Alphaproteobacteria</taxon>
        <taxon>Rhodobacterales</taxon>
        <taxon>Paracoccaceae</taxon>
        <taxon>Paracoccus</taxon>
    </lineage>
</organism>
<dbReference type="Pfam" id="PF05901">
    <property type="entry name" value="Excalibur"/>
    <property type="match status" value="1"/>
</dbReference>
<protein>
    <recommendedName>
        <fullName evidence="2">Excalibur calcium-binding domain-containing protein</fullName>
    </recommendedName>
</protein>
<proteinExistence type="predicted"/>
<dbReference type="Proteomes" id="UP000015480">
    <property type="component" value="Chromosome"/>
</dbReference>
<accession>S5XMX7</accession>
<evidence type="ECO:0000313" key="4">
    <source>
        <dbReference type="Proteomes" id="UP000015480"/>
    </source>
</evidence>
<dbReference type="SMART" id="SM00894">
    <property type="entry name" value="Excalibur"/>
    <property type="match status" value="1"/>
</dbReference>
<feature type="compositionally biased region" description="Basic and acidic residues" evidence="1">
    <location>
        <begin position="12"/>
        <end position="22"/>
    </location>
</feature>
<sequence length="248" mass="26729">MSGPDTAQPLDGRSRFDHETPRRAPKIVRRAMVDPRARHGGPEASLAIAYLLARALDHERSERGAFCGLQSGAGRGVHRAHGSLFLRAQVVGCQLDLAALEGYTVPRQFKKCSDTASGRQHQNDDKPICGALAASMSAAGSSRVSVACRACLPGGHALETQSAGRGPAEYLLSTQPSNAPAALEDQSELTDSPALRLIELARQTYSSSPRRYCKQIKSCEEARCYLENCPWGRRLDRDGDGVPCEDPC</sequence>
<feature type="domain" description="Excalibur calcium-binding" evidence="2">
    <location>
        <begin position="209"/>
        <end position="245"/>
    </location>
</feature>
<reference evidence="3 4" key="1">
    <citation type="journal article" date="2014" name="BMC Genomics">
        <title>Architecture and functions of a multipartite genome of the methylotrophic bacterium Paracoccus aminophilus JCM 7686, containing primary and secondary chromids.</title>
        <authorList>
            <person name="Dziewit L."/>
            <person name="Czarnecki J."/>
            <person name="Wibberg D."/>
            <person name="Radlinska M."/>
            <person name="Mrozek P."/>
            <person name="Szymczak M."/>
            <person name="Schluter A."/>
            <person name="Puhler A."/>
            <person name="Bartosik D."/>
        </authorList>
    </citation>
    <scope>NUCLEOTIDE SEQUENCE [LARGE SCALE GENOMIC DNA]</scope>
    <source>
        <strain evidence="3">JCM 7686</strain>
    </source>
</reference>
<dbReference type="STRING" id="1367847.JCM7686_1528"/>
<evidence type="ECO:0000313" key="3">
    <source>
        <dbReference type="EMBL" id="AGT08629.1"/>
    </source>
</evidence>
<keyword evidence="4" id="KW-1185">Reference proteome</keyword>
<dbReference type="AlphaFoldDB" id="S5XMX7"/>
<dbReference type="EMBL" id="CP006650">
    <property type="protein sequence ID" value="AGT08629.1"/>
    <property type="molecule type" value="Genomic_DNA"/>
</dbReference>